<accession>A0ABQ5JSG9</accession>
<organism evidence="2 3">
    <name type="scientific">Aduncisulcus paluster</name>
    <dbReference type="NCBI Taxonomy" id="2918883"/>
    <lineage>
        <taxon>Eukaryota</taxon>
        <taxon>Metamonada</taxon>
        <taxon>Carpediemonas-like organisms</taxon>
        <taxon>Aduncisulcus</taxon>
    </lineage>
</organism>
<dbReference type="Proteomes" id="UP001057375">
    <property type="component" value="Unassembled WGS sequence"/>
</dbReference>
<evidence type="ECO:0000256" key="1">
    <source>
        <dbReference type="SAM" id="MobiDB-lite"/>
    </source>
</evidence>
<dbReference type="EMBL" id="BQXS01011670">
    <property type="protein sequence ID" value="GKT15403.1"/>
    <property type="molecule type" value="Genomic_DNA"/>
</dbReference>
<proteinExistence type="predicted"/>
<keyword evidence="3" id="KW-1185">Reference proteome</keyword>
<evidence type="ECO:0000313" key="3">
    <source>
        <dbReference type="Proteomes" id="UP001057375"/>
    </source>
</evidence>
<reference evidence="2" key="1">
    <citation type="submission" date="2022-03" db="EMBL/GenBank/DDBJ databases">
        <title>Draft genome sequence of Aduncisulcus paluster, a free-living microaerophilic Fornicata.</title>
        <authorList>
            <person name="Yuyama I."/>
            <person name="Kume K."/>
            <person name="Tamura T."/>
            <person name="Inagaki Y."/>
            <person name="Hashimoto T."/>
        </authorList>
    </citation>
    <scope>NUCLEOTIDE SEQUENCE</scope>
    <source>
        <strain evidence="2">NY0171</strain>
    </source>
</reference>
<comment type="caution">
    <text evidence="2">The sequence shown here is derived from an EMBL/GenBank/DDBJ whole genome shotgun (WGS) entry which is preliminary data.</text>
</comment>
<sequence>MSFSKAQQYAKLAILTSSAAKNISYQFQLAAIYTACSLPIQKEYYPDAIGPKLPTLPAEVNDLVNPLLAEVQKGAPPMAERLKETRFLCHASLKNTKKIESIGPYDQNLVDQYLQLMSCGEILSLLAETPQEKASAARMKKMCLIRIKQLRDHLQKGLPLVPFGTKPKSSVTPTTSSIAPSTIAPTKHSIPGSMPPTSHISPTETISPPSHIPPSDSISYPKPVIPSVSAVPQLETKKSTAPSDCWAAFAKSREVQVPKASSSTFETTISTETPVTKEDDIVEGPNVELIQSLITQAKQKVSEDNKDDLIKLMVLITRECTK</sequence>
<protein>
    <submittedName>
        <fullName evidence="2">Uncharacterized protein</fullName>
    </submittedName>
</protein>
<evidence type="ECO:0000313" key="2">
    <source>
        <dbReference type="EMBL" id="GKT15403.1"/>
    </source>
</evidence>
<gene>
    <name evidence="2" type="ORF">ADUPG1_010700</name>
</gene>
<feature type="region of interest" description="Disordered" evidence="1">
    <location>
        <begin position="165"/>
        <end position="216"/>
    </location>
</feature>
<feature type="compositionally biased region" description="Low complexity" evidence="1">
    <location>
        <begin position="195"/>
        <end position="216"/>
    </location>
</feature>
<name>A0ABQ5JSG9_9EUKA</name>
<feature type="compositionally biased region" description="Low complexity" evidence="1">
    <location>
        <begin position="165"/>
        <end position="186"/>
    </location>
</feature>